<dbReference type="KEGG" id="mefw:F1737_08765"/>
<evidence type="ECO:0000313" key="2">
    <source>
        <dbReference type="Proteomes" id="UP001301797"/>
    </source>
</evidence>
<name>A0AA97FC95_9EURY</name>
<dbReference type="AlphaFoldDB" id="A0AA97FC95"/>
<organism evidence="1 2">
    <name type="scientific">Methanochimaera problematica</name>
    <dbReference type="NCBI Taxonomy" id="2609417"/>
    <lineage>
        <taxon>Archaea</taxon>
        <taxon>Methanobacteriati</taxon>
        <taxon>Methanobacteriota</taxon>
        <taxon>Stenosarchaea group</taxon>
        <taxon>Methanomicrobia</taxon>
        <taxon>Methanomicrobiales</taxon>
        <taxon>Methanomicrobiaceae</taxon>
        <taxon>Methanochimaera</taxon>
    </lineage>
</organism>
<gene>
    <name evidence="1" type="ORF">F1737_08765</name>
</gene>
<proteinExistence type="predicted"/>
<reference evidence="1 2" key="1">
    <citation type="submission" date="2019-09" db="EMBL/GenBank/DDBJ databases">
        <title>The complete genome of Methanoplanus sp. FWC-SCC4.</title>
        <authorList>
            <person name="Chen S.-C."/>
            <person name="Zhou Y.-Z."/>
            <person name="Lai M.-C."/>
        </authorList>
    </citation>
    <scope>NUCLEOTIDE SEQUENCE [LARGE SCALE GENOMIC DNA]</scope>
    <source>
        <strain evidence="1 2">FWC-SCC4</strain>
    </source>
</reference>
<evidence type="ECO:0000313" key="1">
    <source>
        <dbReference type="EMBL" id="WOF16775.1"/>
    </source>
</evidence>
<accession>A0AA97FC95</accession>
<protein>
    <submittedName>
        <fullName evidence="1">Uncharacterized protein</fullName>
    </submittedName>
</protein>
<dbReference type="Proteomes" id="UP001301797">
    <property type="component" value="Chromosome"/>
</dbReference>
<dbReference type="EMBL" id="CP043875">
    <property type="protein sequence ID" value="WOF16775.1"/>
    <property type="molecule type" value="Genomic_DNA"/>
</dbReference>
<sequence>MKRALKEINTKISLSDYVPKNTSNPIDYFVDQQYPIRCDLFHAKGSNCILPFSEIEISNIANAYEYLHRLWKKITNVYFYVPNSGGSFTIAGFKDLTNGVFSEGFEMLAVDDPNMPQITDKECNLGGYPEISFSNYSLDNISLPDGIIAKGNIEGEILAEVNYLYKFCLLSENNLFMFKFFEDGITLMGTDKMECWFSVRLKSNDLP</sequence>
<keyword evidence="2" id="KW-1185">Reference proteome</keyword>